<evidence type="ECO:0000313" key="3">
    <source>
        <dbReference type="Proteomes" id="UP001629113"/>
    </source>
</evidence>
<comment type="caution">
    <text evidence="2">The sequence shown here is derived from an EMBL/GenBank/DDBJ whole genome shotgun (WGS) entry which is preliminary data.</text>
</comment>
<protein>
    <recommendedName>
        <fullName evidence="4">CENP-V/GFA domain-containing protein</fullName>
    </recommendedName>
</protein>
<dbReference type="Proteomes" id="UP001629113">
    <property type="component" value="Unassembled WGS sequence"/>
</dbReference>
<accession>A0ABR4P7V9</accession>
<gene>
    <name evidence="2" type="ORF">PVAG01_09612</name>
</gene>
<sequence>MSRARPLQGGCSCGRNRYEILIPQNSTEIAQVIFDNSSAHSRSQAAPLSAWLRVPLSWYRSTTYAFFDDETHNSIRRCYTPPTEQSSKRHFCGFCGTPLSVWSEQPANEASYISLTLGSLTASDLRDLEDLGLLPKEALEDAEHDKEKIEKVEPHARDADADEGLPWFNTMIEGSRLGKMRRSAGHRKSRDGRLQVEWEIMEWTDGDEEADAQATGKRKHAEYDGDSAMN</sequence>
<dbReference type="EMBL" id="JBFCZG010000008">
    <property type="protein sequence ID" value="KAL3419390.1"/>
    <property type="molecule type" value="Genomic_DNA"/>
</dbReference>
<dbReference type="Gene3D" id="2.170.150.70">
    <property type="match status" value="1"/>
</dbReference>
<evidence type="ECO:0000256" key="1">
    <source>
        <dbReference type="SAM" id="MobiDB-lite"/>
    </source>
</evidence>
<keyword evidence="3" id="KW-1185">Reference proteome</keyword>
<evidence type="ECO:0008006" key="4">
    <source>
        <dbReference type="Google" id="ProtNLM"/>
    </source>
</evidence>
<feature type="region of interest" description="Disordered" evidence="1">
    <location>
        <begin position="204"/>
        <end position="230"/>
    </location>
</feature>
<proteinExistence type="predicted"/>
<reference evidence="2 3" key="1">
    <citation type="submission" date="2024-06" db="EMBL/GenBank/DDBJ databases">
        <title>Complete genome of Phlyctema vagabunda strain 19-DSS-EL-015.</title>
        <authorList>
            <person name="Fiorenzani C."/>
        </authorList>
    </citation>
    <scope>NUCLEOTIDE SEQUENCE [LARGE SCALE GENOMIC DNA]</scope>
    <source>
        <strain evidence="2 3">19-DSS-EL-015</strain>
    </source>
</reference>
<organism evidence="2 3">
    <name type="scientific">Phlyctema vagabunda</name>
    <dbReference type="NCBI Taxonomy" id="108571"/>
    <lineage>
        <taxon>Eukaryota</taxon>
        <taxon>Fungi</taxon>
        <taxon>Dikarya</taxon>
        <taxon>Ascomycota</taxon>
        <taxon>Pezizomycotina</taxon>
        <taxon>Leotiomycetes</taxon>
        <taxon>Helotiales</taxon>
        <taxon>Dermateaceae</taxon>
        <taxon>Phlyctema</taxon>
    </lineage>
</organism>
<evidence type="ECO:0000313" key="2">
    <source>
        <dbReference type="EMBL" id="KAL3419390.1"/>
    </source>
</evidence>
<name>A0ABR4P7V9_9HELO</name>